<dbReference type="Proteomes" id="UP000827440">
    <property type="component" value="Segment"/>
</dbReference>
<evidence type="ECO:0000313" key="2">
    <source>
        <dbReference type="Proteomes" id="UP000827440"/>
    </source>
</evidence>
<gene>
    <name evidence="1" type="primary">gp_20528</name>
</gene>
<protein>
    <submittedName>
        <fullName evidence="1">Siphovirus Gp157-like host-nuclease inhibitor protein Gam</fullName>
    </submittedName>
</protein>
<organism evidence="1 2">
    <name type="scientific">uncultured phage cr54_1</name>
    <dbReference type="NCBI Taxonomy" id="2986398"/>
    <lineage>
        <taxon>Viruses</taxon>
        <taxon>Duplodnaviria</taxon>
        <taxon>Heunggongvirae</taxon>
        <taxon>Uroviricota</taxon>
        <taxon>Caudoviricetes</taxon>
        <taxon>Crassvirales</taxon>
        <taxon>Intestiviridae</taxon>
        <taxon>Churivirinae</taxon>
        <taxon>Jahgtovirus</taxon>
        <taxon>Jahgtovirus intestinalis</taxon>
    </lineage>
</organism>
<dbReference type="Pfam" id="PF05565">
    <property type="entry name" value="Sipho_Gp157"/>
    <property type="match status" value="1"/>
</dbReference>
<accession>A0AAE7V438</accession>
<proteinExistence type="predicted"/>
<dbReference type="EMBL" id="MZ130484">
    <property type="protein sequence ID" value="QWM89983.1"/>
    <property type="molecule type" value="Genomic_DNA"/>
</dbReference>
<dbReference type="InterPro" id="IPR008840">
    <property type="entry name" value="Sipho_Gp157"/>
</dbReference>
<dbReference type="KEGG" id="vg:75691037"/>
<evidence type="ECO:0000313" key="1">
    <source>
        <dbReference type="EMBL" id="QWM89983.1"/>
    </source>
</evidence>
<dbReference type="RefSeq" id="YP_010359555.1">
    <property type="nucleotide sequence ID" value="NC_062774.1"/>
</dbReference>
<sequence>MSNNLFEISSELQDIILQLEEGEATDELIEKLKISEDHLKEKLDSYIKVIRRYSNDVNECKAEKDRVNQIQKTRNNTVERLKNLVLDAVLMFGTTSKSGNKVIEAPTYKLFSRNVNSYIPKDFFIADIIKEFYYCIGEYLDEVSTLDSLDLEFLAQVISAQLTAYKIADLEAANQSFDKDEIGIEVSKDDLLAIPAEITINISLSDLAKEENLPLVKWINEHPHKVNTVHKVTSSLIKTNLDMNANLHIYDIETKTSLTIK</sequence>
<keyword evidence="2" id="KW-1185">Reference proteome</keyword>
<name>A0AAE7V438_9CAUD</name>
<reference evidence="1 2" key="1">
    <citation type="submission" date="2021-04" db="EMBL/GenBank/DDBJ databases">
        <authorList>
            <person name="Shkoporov A.N."/>
            <person name="Stockdale S.R."/>
            <person name="Guerin E."/>
            <person name="Ross R.P."/>
            <person name="Hill C."/>
        </authorList>
    </citation>
    <scope>NUCLEOTIDE SEQUENCE [LARGE SCALE GENOMIC DNA]</scope>
    <source>
        <strain evidence="2">cr54_1</strain>
    </source>
</reference>
<dbReference type="GeneID" id="75691037"/>